<dbReference type="SUPFAM" id="SSF48695">
    <property type="entry name" value="Multiheme cytochromes"/>
    <property type="match status" value="1"/>
</dbReference>
<evidence type="ECO:0000256" key="1">
    <source>
        <dbReference type="SAM" id="MobiDB-lite"/>
    </source>
</evidence>
<dbReference type="AlphaFoldDB" id="A0A3B1B0R6"/>
<dbReference type="Gene3D" id="3.90.10.10">
    <property type="entry name" value="Cytochrome C3"/>
    <property type="match status" value="1"/>
</dbReference>
<proteinExistence type="predicted"/>
<protein>
    <submittedName>
        <fullName evidence="2">Uncharacterized protein</fullName>
    </submittedName>
</protein>
<sequence>MALPIAVTRGKFFASVAVIAFGFVLAPDAEAMWKSIFEGAPTEDQCRKCHGDGSDLPHPKLPVSNPDRHHARIGTPIVGLANGSHNTVAPGDTSTGVYQCLSCHGIYNPETQQFDLYFTTNCLECHTEQSVTGNPMWGGNVHHFTDTFYNHNCSACHNFLSSDESTGSHGSWGGRRGGMGMRR</sequence>
<feature type="region of interest" description="Disordered" evidence="1">
    <location>
        <begin position="164"/>
        <end position="183"/>
    </location>
</feature>
<reference evidence="2" key="1">
    <citation type="submission" date="2018-06" db="EMBL/GenBank/DDBJ databases">
        <authorList>
            <person name="Zhirakovskaya E."/>
        </authorList>
    </citation>
    <scope>NUCLEOTIDE SEQUENCE</scope>
</reference>
<accession>A0A3B1B0R6</accession>
<dbReference type="InterPro" id="IPR036280">
    <property type="entry name" value="Multihaem_cyt_sf"/>
</dbReference>
<feature type="compositionally biased region" description="Gly residues" evidence="1">
    <location>
        <begin position="170"/>
        <end position="183"/>
    </location>
</feature>
<gene>
    <name evidence="2" type="ORF">MNBD_GAMMA26-1623</name>
</gene>
<name>A0A3B1B0R6_9ZZZZ</name>
<organism evidence="2">
    <name type="scientific">hydrothermal vent metagenome</name>
    <dbReference type="NCBI Taxonomy" id="652676"/>
    <lineage>
        <taxon>unclassified sequences</taxon>
        <taxon>metagenomes</taxon>
        <taxon>ecological metagenomes</taxon>
    </lineage>
</organism>
<evidence type="ECO:0000313" key="2">
    <source>
        <dbReference type="EMBL" id="VAX05584.1"/>
    </source>
</evidence>
<dbReference type="EMBL" id="UOFX01000006">
    <property type="protein sequence ID" value="VAX05584.1"/>
    <property type="molecule type" value="Genomic_DNA"/>
</dbReference>